<name>A0AAW9QSY5_9CHRO</name>
<protein>
    <submittedName>
        <fullName evidence="2">Uncharacterized protein</fullName>
    </submittedName>
</protein>
<keyword evidence="3" id="KW-1185">Reference proteome</keyword>
<comment type="caution">
    <text evidence="2">The sequence shown here is derived from an EMBL/GenBank/DDBJ whole genome shotgun (WGS) entry which is preliminary data.</text>
</comment>
<organism evidence="2 3">
    <name type="scientific">Pannus brasiliensis CCIBt3594</name>
    <dbReference type="NCBI Taxonomy" id="1427578"/>
    <lineage>
        <taxon>Bacteria</taxon>
        <taxon>Bacillati</taxon>
        <taxon>Cyanobacteriota</taxon>
        <taxon>Cyanophyceae</taxon>
        <taxon>Oscillatoriophycideae</taxon>
        <taxon>Chroococcales</taxon>
        <taxon>Microcystaceae</taxon>
        <taxon>Pannus</taxon>
    </lineage>
</organism>
<proteinExistence type="predicted"/>
<sequence>MASGTIRAVDRFDDRNTEGRGSDRVCLPPAVRWELPVARERTAPARSHPETYPGNLVPTLPRIPGRDRFFRDRPDLRPRYPPL</sequence>
<feature type="compositionally biased region" description="Basic and acidic residues" evidence="1">
    <location>
        <begin position="64"/>
        <end position="83"/>
    </location>
</feature>
<gene>
    <name evidence="2" type="ORF">V0288_08180</name>
</gene>
<reference evidence="2 3" key="1">
    <citation type="submission" date="2024-01" db="EMBL/GenBank/DDBJ databases">
        <title>Genomic insights into the taxonomy and metabolism of the cyanobacterium Pannus brasiliensis CCIBt3594.</title>
        <authorList>
            <person name="Machado M."/>
            <person name="Botero N.B."/>
            <person name="Andreote A.P.D."/>
            <person name="Feitosa A.M.T."/>
            <person name="Popin R."/>
            <person name="Sivonen K."/>
            <person name="Fiore M.F."/>
        </authorList>
    </citation>
    <scope>NUCLEOTIDE SEQUENCE [LARGE SCALE GENOMIC DNA]</scope>
    <source>
        <strain evidence="2 3">CCIBt3594</strain>
    </source>
</reference>
<feature type="region of interest" description="Disordered" evidence="1">
    <location>
        <begin position="41"/>
        <end position="83"/>
    </location>
</feature>
<evidence type="ECO:0000256" key="1">
    <source>
        <dbReference type="SAM" id="MobiDB-lite"/>
    </source>
</evidence>
<dbReference type="AlphaFoldDB" id="A0AAW9QSY5"/>
<dbReference type="Proteomes" id="UP001328733">
    <property type="component" value="Unassembled WGS sequence"/>
</dbReference>
<evidence type="ECO:0000313" key="2">
    <source>
        <dbReference type="EMBL" id="MEG3437092.1"/>
    </source>
</evidence>
<evidence type="ECO:0000313" key="3">
    <source>
        <dbReference type="Proteomes" id="UP001328733"/>
    </source>
</evidence>
<accession>A0AAW9QSY5</accession>
<feature type="compositionally biased region" description="Basic and acidic residues" evidence="1">
    <location>
        <begin position="8"/>
        <end position="23"/>
    </location>
</feature>
<dbReference type="EMBL" id="JBAFSM010000012">
    <property type="protein sequence ID" value="MEG3437092.1"/>
    <property type="molecule type" value="Genomic_DNA"/>
</dbReference>
<feature type="region of interest" description="Disordered" evidence="1">
    <location>
        <begin position="1"/>
        <end position="23"/>
    </location>
</feature>